<proteinExistence type="predicted"/>
<comment type="caution">
    <text evidence="1">The sequence shown here is derived from an EMBL/GenBank/DDBJ whole genome shotgun (WGS) entry which is preliminary data.</text>
</comment>
<evidence type="ECO:0000313" key="1">
    <source>
        <dbReference type="EMBL" id="KAK9183242.1"/>
    </source>
</evidence>
<dbReference type="EMBL" id="JBCGBO010000024">
    <property type="protein sequence ID" value="KAK9183242.1"/>
    <property type="molecule type" value="Genomic_DNA"/>
</dbReference>
<accession>A0AAP0LSF1</accession>
<organism evidence="1 2">
    <name type="scientific">Citrus x changshan-huyou</name>
    <dbReference type="NCBI Taxonomy" id="2935761"/>
    <lineage>
        <taxon>Eukaryota</taxon>
        <taxon>Viridiplantae</taxon>
        <taxon>Streptophyta</taxon>
        <taxon>Embryophyta</taxon>
        <taxon>Tracheophyta</taxon>
        <taxon>Spermatophyta</taxon>
        <taxon>Magnoliopsida</taxon>
        <taxon>eudicotyledons</taxon>
        <taxon>Gunneridae</taxon>
        <taxon>Pentapetalae</taxon>
        <taxon>rosids</taxon>
        <taxon>malvids</taxon>
        <taxon>Sapindales</taxon>
        <taxon>Rutaceae</taxon>
        <taxon>Aurantioideae</taxon>
        <taxon>Citrus</taxon>
    </lineage>
</organism>
<protein>
    <submittedName>
        <fullName evidence="1">Uncharacterized protein</fullName>
    </submittedName>
</protein>
<sequence length="43" mass="5113">MTTKTQNKKEKKRSNWAVFPWKFDYGADLKPKVSFLFLSFSLV</sequence>
<dbReference type="Proteomes" id="UP001428341">
    <property type="component" value="Unassembled WGS sequence"/>
</dbReference>
<dbReference type="AlphaFoldDB" id="A0AAP0LSF1"/>
<evidence type="ECO:0000313" key="2">
    <source>
        <dbReference type="Proteomes" id="UP001428341"/>
    </source>
</evidence>
<keyword evidence="2" id="KW-1185">Reference proteome</keyword>
<reference evidence="1 2" key="1">
    <citation type="submission" date="2024-05" db="EMBL/GenBank/DDBJ databases">
        <title>Haplotype-resolved chromosome-level genome assembly of Huyou (Citrus changshanensis).</title>
        <authorList>
            <person name="Miao C."/>
            <person name="Chen W."/>
            <person name="Wu Y."/>
            <person name="Wang L."/>
            <person name="Zhao S."/>
            <person name="Grierson D."/>
            <person name="Xu C."/>
            <person name="Chen K."/>
        </authorList>
    </citation>
    <scope>NUCLEOTIDE SEQUENCE [LARGE SCALE GENOMIC DNA]</scope>
    <source>
        <strain evidence="1">01-14</strain>
        <tissue evidence="1">Leaf</tissue>
    </source>
</reference>
<gene>
    <name evidence="1" type="ORF">WN944_026392</name>
</gene>
<name>A0AAP0LSF1_9ROSI</name>